<dbReference type="RefSeq" id="WP_208842603.1">
    <property type="nucleotide sequence ID" value="NZ_CP072133.1"/>
</dbReference>
<reference evidence="1" key="1">
    <citation type="submission" date="2021-03" db="EMBL/GenBank/DDBJ databases">
        <title>Complete Genome of Pseudoalteromonas xiamenensis STKMTI.2, a new potential marine bacterium producing anti-Vibrio compounds.</title>
        <authorList>
            <person name="Handayani D.P."/>
            <person name="Isnansetyo A."/>
            <person name="Istiqomah I."/>
            <person name="Jumina J."/>
        </authorList>
    </citation>
    <scope>NUCLEOTIDE SEQUENCE</scope>
    <source>
        <strain evidence="1">STKMTI.2</strain>
    </source>
</reference>
<dbReference type="EMBL" id="CP072133">
    <property type="protein sequence ID" value="QTH70961.1"/>
    <property type="molecule type" value="Genomic_DNA"/>
</dbReference>
<keyword evidence="2" id="KW-1185">Reference proteome</keyword>
<organism evidence="1 2">
    <name type="scientific">Pseudoalteromonas xiamenensis</name>
    <dbReference type="NCBI Taxonomy" id="882626"/>
    <lineage>
        <taxon>Bacteria</taxon>
        <taxon>Pseudomonadati</taxon>
        <taxon>Pseudomonadota</taxon>
        <taxon>Gammaproteobacteria</taxon>
        <taxon>Alteromonadales</taxon>
        <taxon>Pseudoalteromonadaceae</taxon>
        <taxon>Pseudoalteromonas</taxon>
    </lineage>
</organism>
<accession>A0A975HKF0</accession>
<dbReference type="AlphaFoldDB" id="A0A975HKF0"/>
<sequence>MALSAGALEGLIKAELQGQGFKLEGEHAFAGKLATAIANAVVAHVTSSAQVPVASGSSAGMYSVV</sequence>
<gene>
    <name evidence="1" type="ORF">J5O05_13920</name>
</gene>
<protein>
    <submittedName>
        <fullName evidence="1">Uncharacterized protein</fullName>
    </submittedName>
</protein>
<evidence type="ECO:0000313" key="1">
    <source>
        <dbReference type="EMBL" id="QTH70961.1"/>
    </source>
</evidence>
<name>A0A975HKF0_9GAMM</name>
<proteinExistence type="predicted"/>
<dbReference type="Proteomes" id="UP000664904">
    <property type="component" value="Chromosome"/>
</dbReference>
<evidence type="ECO:0000313" key="2">
    <source>
        <dbReference type="Proteomes" id="UP000664904"/>
    </source>
</evidence>
<dbReference type="KEGG" id="pxi:J5O05_13920"/>